<name>A0ABS1LIG8_9MICO</name>
<dbReference type="Proteomes" id="UP000675409">
    <property type="component" value="Unassembled WGS sequence"/>
</dbReference>
<dbReference type="InterPro" id="IPR011663">
    <property type="entry name" value="UTRA"/>
</dbReference>
<protein>
    <submittedName>
        <fullName evidence="2">UTRA domain-containing protein</fullName>
    </submittedName>
</protein>
<organism evidence="2 3">
    <name type="scientific">Myceligenerans indicum</name>
    <dbReference type="NCBI Taxonomy" id="2593663"/>
    <lineage>
        <taxon>Bacteria</taxon>
        <taxon>Bacillati</taxon>
        <taxon>Actinomycetota</taxon>
        <taxon>Actinomycetes</taxon>
        <taxon>Micrococcales</taxon>
        <taxon>Promicromonosporaceae</taxon>
        <taxon>Myceligenerans</taxon>
    </lineage>
</organism>
<dbReference type="SMART" id="SM00866">
    <property type="entry name" value="UTRA"/>
    <property type="match status" value="1"/>
</dbReference>
<evidence type="ECO:0000259" key="1">
    <source>
        <dbReference type="SMART" id="SM00866"/>
    </source>
</evidence>
<dbReference type="PANTHER" id="PTHR44846">
    <property type="entry name" value="MANNOSYL-D-GLYCERATE TRANSPORT/METABOLISM SYSTEM REPRESSOR MNGR-RELATED"/>
    <property type="match status" value="1"/>
</dbReference>
<comment type="caution">
    <text evidence="2">The sequence shown here is derived from an EMBL/GenBank/DDBJ whole genome shotgun (WGS) entry which is preliminary data.</text>
</comment>
<sequence>MRPWRLRRTASVEPPADVAELLNQDGAKVATRARTYLLDGKQVLAATSYLPADLVAGTRILDEDTGPGGIYARLADLGHGPAHFREDIVSRMPTKAEAERLQVAPGTPVFVVTRTAVTEAGDPVEVNVMTLDAGSYVLRYDFDA</sequence>
<dbReference type="Gene3D" id="3.40.1410.10">
    <property type="entry name" value="Chorismate lyase-like"/>
    <property type="match status" value="1"/>
</dbReference>
<gene>
    <name evidence="2" type="ORF">HGK34_07055</name>
</gene>
<dbReference type="EMBL" id="JABBYC010000008">
    <property type="protein sequence ID" value="MBL0886035.1"/>
    <property type="molecule type" value="Genomic_DNA"/>
</dbReference>
<evidence type="ECO:0000313" key="2">
    <source>
        <dbReference type="EMBL" id="MBL0886035.1"/>
    </source>
</evidence>
<proteinExistence type="predicted"/>
<dbReference type="Pfam" id="PF07702">
    <property type="entry name" value="UTRA"/>
    <property type="match status" value="1"/>
</dbReference>
<keyword evidence="3" id="KW-1185">Reference proteome</keyword>
<feature type="domain" description="UbiC transcription regulator-associated" evidence="1">
    <location>
        <begin position="5"/>
        <end position="137"/>
    </location>
</feature>
<reference evidence="2 3" key="1">
    <citation type="journal article" date="2021" name="Arch. Microbiol.">
        <title>Myceligenerans indicum sp. nov., an actinobacterium isolated from mangrove sediment of Sundarbans, India.</title>
        <authorList>
            <person name="Asha K."/>
            <person name="Bhadury P."/>
        </authorList>
    </citation>
    <scope>NUCLEOTIDE SEQUENCE [LARGE SCALE GENOMIC DNA]</scope>
    <source>
        <strain evidence="2 3">I2</strain>
    </source>
</reference>
<dbReference type="RefSeq" id="WP_201845976.1">
    <property type="nucleotide sequence ID" value="NZ_JABBYC010000008.1"/>
</dbReference>
<dbReference type="SUPFAM" id="SSF64288">
    <property type="entry name" value="Chorismate lyase-like"/>
    <property type="match status" value="1"/>
</dbReference>
<dbReference type="InterPro" id="IPR028978">
    <property type="entry name" value="Chorismate_lyase_/UTRA_dom_sf"/>
</dbReference>
<dbReference type="InterPro" id="IPR050679">
    <property type="entry name" value="Bact_HTH_transcr_reg"/>
</dbReference>
<evidence type="ECO:0000313" key="3">
    <source>
        <dbReference type="Proteomes" id="UP000675409"/>
    </source>
</evidence>
<accession>A0ABS1LIG8</accession>
<dbReference type="PANTHER" id="PTHR44846:SF17">
    <property type="entry name" value="GNTR-FAMILY TRANSCRIPTIONAL REGULATOR"/>
    <property type="match status" value="1"/>
</dbReference>